<evidence type="ECO:0000313" key="5">
    <source>
        <dbReference type="EMBL" id="EGF91022.1"/>
    </source>
</evidence>
<dbReference type="HOGENOM" id="CLU_006586_16_4_5"/>
<dbReference type="EMBL" id="GL883078">
    <property type="protein sequence ID" value="EGF91022.1"/>
    <property type="molecule type" value="Genomic_DNA"/>
</dbReference>
<dbReference type="PANTHER" id="PTHR11559">
    <property type="entry name" value="CARBOXYLESTERASE"/>
    <property type="match status" value="1"/>
</dbReference>
<proteinExistence type="inferred from homology"/>
<keyword evidence="3" id="KW-0732">Signal</keyword>
<dbReference type="InterPro" id="IPR029058">
    <property type="entry name" value="AB_hydrolase_fold"/>
</dbReference>
<gene>
    <name evidence="5" type="ORF">ABI_24350</name>
</gene>
<dbReference type="InterPro" id="IPR050309">
    <property type="entry name" value="Type-B_Carboxylest/Lipase"/>
</dbReference>
<dbReference type="InterPro" id="IPR002018">
    <property type="entry name" value="CarbesteraseB"/>
</dbReference>
<reference evidence="6" key="1">
    <citation type="submission" date="2011-03" db="EMBL/GenBank/DDBJ databases">
        <title>Draft genome sequence of Brevundimonas diminuta.</title>
        <authorList>
            <person name="Brown P.J.B."/>
            <person name="Buechlein A."/>
            <person name="Hemmerich C."/>
            <person name="Brun Y.V."/>
        </authorList>
    </citation>
    <scope>NUCLEOTIDE SEQUENCE [LARGE SCALE GENOMIC DNA]</scope>
    <source>
        <strain evidence="6">C19</strain>
    </source>
</reference>
<dbReference type="eggNOG" id="COG2272">
    <property type="taxonomic scope" value="Bacteria"/>
</dbReference>
<keyword evidence="2 3" id="KW-0378">Hydrolase</keyword>
<evidence type="ECO:0000256" key="1">
    <source>
        <dbReference type="ARBA" id="ARBA00005964"/>
    </source>
</evidence>
<feature type="domain" description="Carboxylesterase type B" evidence="4">
    <location>
        <begin position="35"/>
        <end position="528"/>
    </location>
</feature>
<comment type="similarity">
    <text evidence="1 3">Belongs to the type-B carboxylesterase/lipase family.</text>
</comment>
<accession>F4QNW4</accession>
<keyword evidence="6" id="KW-1185">Reference proteome</keyword>
<evidence type="ECO:0000256" key="2">
    <source>
        <dbReference type="ARBA" id="ARBA00022801"/>
    </source>
</evidence>
<dbReference type="STRING" id="715226.ABI_24350"/>
<evidence type="ECO:0000313" key="6">
    <source>
        <dbReference type="Proteomes" id="UP000006512"/>
    </source>
</evidence>
<dbReference type="RefSeq" id="WP_006273208.1">
    <property type="nucleotide sequence ID" value="NZ_GL883078.1"/>
</dbReference>
<dbReference type="InterPro" id="IPR019826">
    <property type="entry name" value="Carboxylesterase_B_AS"/>
</dbReference>
<feature type="chain" id="PRO_5005129551" description="Carboxylic ester hydrolase" evidence="3">
    <location>
        <begin position="24"/>
        <end position="548"/>
    </location>
</feature>
<organism evidence="5 6">
    <name type="scientific">Asticcacaulis biprosthecium C19</name>
    <dbReference type="NCBI Taxonomy" id="715226"/>
    <lineage>
        <taxon>Bacteria</taxon>
        <taxon>Pseudomonadati</taxon>
        <taxon>Pseudomonadota</taxon>
        <taxon>Alphaproteobacteria</taxon>
        <taxon>Caulobacterales</taxon>
        <taxon>Caulobacteraceae</taxon>
        <taxon>Asticcacaulis</taxon>
    </lineage>
</organism>
<dbReference type="OrthoDB" id="9775851at2"/>
<dbReference type="Proteomes" id="UP000006512">
    <property type="component" value="Unassembled WGS sequence"/>
</dbReference>
<dbReference type="AlphaFoldDB" id="F4QNW4"/>
<dbReference type="GO" id="GO:0016787">
    <property type="term" value="F:hydrolase activity"/>
    <property type="evidence" value="ECO:0007669"/>
    <property type="project" value="UniProtKB-KW"/>
</dbReference>
<dbReference type="Gene3D" id="3.40.50.1820">
    <property type="entry name" value="alpha/beta hydrolase"/>
    <property type="match status" value="1"/>
</dbReference>
<dbReference type="EC" id="3.1.1.-" evidence="3"/>
<dbReference type="Pfam" id="PF00135">
    <property type="entry name" value="COesterase"/>
    <property type="match status" value="1"/>
</dbReference>
<dbReference type="SUPFAM" id="SSF53474">
    <property type="entry name" value="alpha/beta-Hydrolases"/>
    <property type="match status" value="1"/>
</dbReference>
<evidence type="ECO:0000259" key="4">
    <source>
        <dbReference type="Pfam" id="PF00135"/>
    </source>
</evidence>
<protein>
    <recommendedName>
        <fullName evidence="3">Carboxylic ester hydrolase</fullName>
        <ecNumber evidence="3">3.1.1.-</ecNumber>
    </recommendedName>
</protein>
<name>F4QNW4_9CAUL</name>
<dbReference type="PROSITE" id="PS00122">
    <property type="entry name" value="CARBOXYLESTERASE_B_1"/>
    <property type="match status" value="1"/>
</dbReference>
<dbReference type="ESTHER" id="9caul-f4qnw4">
    <property type="family name" value="Carb_B_Bacteria"/>
</dbReference>
<evidence type="ECO:0000256" key="3">
    <source>
        <dbReference type="RuleBase" id="RU361235"/>
    </source>
</evidence>
<sequence length="548" mass="58235">MKRFSGLMLSVTLAFAAVVPAVAGDSVLVASSKTAIATTTSGPVQGFRRDDVFTFRGIPYATAQRFMPPQKTAAWTNVRPALSYGNVCPQAVGTELREPQTFISDNRYWPQSENCQNLNIWTQGLNDGKKRPVMVWLHGGGYFSGSSMDLPLYDGTRLSERGDVVVVSINHRLNVLGFLDLSSYGADYAASGNVSMLDIVASLEWVRDNIAAFGGDPDNVTIFGQSGGGGKVSTLLAMPQAQGLYDKAIIQSGIMGPPNPKGGDQALARRVAEAIIAEAGLQPGDVAGLKALPYDQLSAAGDRALRKISAEITPGSGGPLGFPLVNWGPMVDGKVLPAAPFVTGAPAQSANVPLLIGSTLNEFQRFPNPDLAGHETWGETEALAFFAKRYGDRAPAVLAAYKKAYPDMKPGEWPMVDIMGRAGTLRASTMKAAQPAPVYTYLFAWQSPVLDYAWAGGHSSDLAFTFDNIEAGIQSNGGGAEVQKLADVVSQAWINFATNGDPNTPGLPKWDRYTAAGGATMILDTHSQAKVDHDRDLINLLSAPGPRK</sequence>
<feature type="signal peptide" evidence="3">
    <location>
        <begin position="1"/>
        <end position="23"/>
    </location>
</feature>